<dbReference type="Pfam" id="PF07715">
    <property type="entry name" value="Plug"/>
    <property type="match status" value="1"/>
</dbReference>
<evidence type="ECO:0000256" key="6">
    <source>
        <dbReference type="ARBA" id="ARBA00023237"/>
    </source>
</evidence>
<dbReference type="AlphaFoldDB" id="A0A4V6KTM7"/>
<comment type="similarity">
    <text evidence="7">Belongs to the TonB-dependent receptor family.</text>
</comment>
<dbReference type="InterPro" id="IPR023996">
    <property type="entry name" value="TonB-dep_OMP_SusC/RagA"/>
</dbReference>
<dbReference type="SUPFAM" id="SSF49464">
    <property type="entry name" value="Carboxypeptidase regulatory domain-like"/>
    <property type="match status" value="1"/>
</dbReference>
<evidence type="ECO:0000313" key="10">
    <source>
        <dbReference type="Proteomes" id="UP000308196"/>
    </source>
</evidence>
<keyword evidence="2 7" id="KW-0813">Transport</keyword>
<proteinExistence type="inferred from homology"/>
<dbReference type="GO" id="GO:0009279">
    <property type="term" value="C:cell outer membrane"/>
    <property type="evidence" value="ECO:0007669"/>
    <property type="project" value="UniProtKB-SubCell"/>
</dbReference>
<name>A0A4V6KTM7_9SPHI</name>
<comment type="subcellular location">
    <subcellularLocation>
        <location evidence="1 7">Cell outer membrane</location>
        <topology evidence="1 7">Multi-pass membrane protein</topology>
    </subcellularLocation>
</comment>
<gene>
    <name evidence="9" type="ORF">NCTC11429_04388</name>
</gene>
<dbReference type="KEGG" id="stha:NCTC11429_04388"/>
<evidence type="ECO:0000256" key="2">
    <source>
        <dbReference type="ARBA" id="ARBA00022448"/>
    </source>
</evidence>
<keyword evidence="4 7" id="KW-0812">Transmembrane</keyword>
<evidence type="ECO:0000256" key="3">
    <source>
        <dbReference type="ARBA" id="ARBA00022452"/>
    </source>
</evidence>
<dbReference type="GeneID" id="78464974"/>
<evidence type="ECO:0000313" key="9">
    <source>
        <dbReference type="EMBL" id="VTR51608.1"/>
    </source>
</evidence>
<dbReference type="FunFam" id="2.170.130.10:FF:000008">
    <property type="entry name" value="SusC/RagA family TonB-linked outer membrane protein"/>
    <property type="match status" value="1"/>
</dbReference>
<dbReference type="EMBL" id="LR590484">
    <property type="protein sequence ID" value="VTR51608.1"/>
    <property type="molecule type" value="Genomic_DNA"/>
</dbReference>
<dbReference type="SUPFAM" id="SSF56935">
    <property type="entry name" value="Porins"/>
    <property type="match status" value="1"/>
</dbReference>
<keyword evidence="9" id="KW-0675">Receptor</keyword>
<dbReference type="InterPro" id="IPR023997">
    <property type="entry name" value="TonB-dep_OMP_SusC/RagA_CS"/>
</dbReference>
<sequence length="997" mass="109532">MIPKIEWESSILKTAALSVMFVLSAPYVRAQEQNVNGTVKDAQGKPVSGATIRAVGNSSLSTSSDANGNFSIKIPATVTQLSITYLGADAQQVTIVPGKPLSVVLQSNDATLDEVVVVGYGTVKKRDLTGSVVSVKGDEIAKVPSANMLESVQGKVSGMDVTRSSGSASSGVNITIRGNRSITAQNGPLYIVDGIQYSNIQDINPNDVESMEVLKDASSTAIYGSRGANGVIIITTKKGKTGAAQIAFNAYAGVSKVARYPEVMNLDQWVKLRREAYRTTGKWNDVSNDAAIFNTAELEAIKNNEYTNYFDHLVKEGFQQNYQVGINAGTEKTKVYFSGDFLNERGIFEQDKSNRFGGRLNIDQELGTYFRAGMQSQVTHYKIQAARDPLNQANKISPLGKIYNDDGSLILYPLNGSAINPLADLEPNAYDAQNLVTRTLINGYLELKPWKGFSGKSTIGVTLNNNREGTFAGMYTIDRNGSASKATYSTENSHLINWENVLSYQNSFGDHNLNITAVNSILWNRSDRIDASGEGLLLDRQLFYALGNASKNLATTTAYSMNNLLSFAGRVNYSYKGRYLLTATGRSDGSSILAKGSQWAFFPSIAAGWRIVDESFMKNQSVFSELKARLSWGRAGNYAVSPYSTQNDLSRVAFAYDDDSATGYTFSPQIGNTNLGWEITATTNAGLDFGILNGRVTGTLDYYDSRTSKLLLERGLPPSTGVSNVIQNIGKTRNRGFEITVNAAILKDSNLKWNTSISYTRNKEEIVELVTSSDDIGNGWFIGYPTEVFYDYDKLGIWQLGQEEEAAKFNQTPGDIRVRDVNGDGIIDSKNDRVIIGTPRPKWFGSWDNTFSYKGFDLNVLLFVRWGQTIQPNFLRRYDPQGLGQSAAIIDYWTPENPTNAYPRPNSGLSLASTLYSSSLGYVDGSYLRIRNISLGYNFPQSVLKDGFIKKLRVYGTARNPFTWTKSDLLNSYDPERGGSENFPMTKLFVFGVNVGF</sequence>
<keyword evidence="5 7" id="KW-0472">Membrane</keyword>
<reference evidence="9 10" key="1">
    <citation type="submission" date="2019-05" db="EMBL/GenBank/DDBJ databases">
        <authorList>
            <consortium name="Pathogen Informatics"/>
        </authorList>
    </citation>
    <scope>NUCLEOTIDE SEQUENCE [LARGE SCALE GENOMIC DNA]</scope>
    <source>
        <strain evidence="9 10">NCTC11429</strain>
    </source>
</reference>
<dbReference type="InterPro" id="IPR036942">
    <property type="entry name" value="Beta-barrel_TonB_sf"/>
</dbReference>
<evidence type="ECO:0000256" key="4">
    <source>
        <dbReference type="ARBA" id="ARBA00022692"/>
    </source>
</evidence>
<dbReference type="InterPro" id="IPR008969">
    <property type="entry name" value="CarboxyPept-like_regulatory"/>
</dbReference>
<keyword evidence="6 7" id="KW-0998">Cell outer membrane</keyword>
<dbReference type="RefSeq" id="WP_081817896.1">
    <property type="nucleotide sequence ID" value="NZ_JBPFQZ010000009.1"/>
</dbReference>
<dbReference type="NCBIfam" id="TIGR04057">
    <property type="entry name" value="SusC_RagA_signa"/>
    <property type="match status" value="1"/>
</dbReference>
<evidence type="ECO:0000256" key="1">
    <source>
        <dbReference type="ARBA" id="ARBA00004571"/>
    </source>
</evidence>
<accession>A0A4V6KTM7</accession>
<feature type="domain" description="TonB-dependent receptor plug" evidence="8">
    <location>
        <begin position="124"/>
        <end position="231"/>
    </location>
</feature>
<dbReference type="InterPro" id="IPR039426">
    <property type="entry name" value="TonB-dep_rcpt-like"/>
</dbReference>
<dbReference type="Pfam" id="PF13715">
    <property type="entry name" value="CarbopepD_reg_2"/>
    <property type="match status" value="1"/>
</dbReference>
<dbReference type="InterPro" id="IPR037066">
    <property type="entry name" value="Plug_dom_sf"/>
</dbReference>
<dbReference type="Gene3D" id="2.170.130.10">
    <property type="entry name" value="TonB-dependent receptor, plug domain"/>
    <property type="match status" value="1"/>
</dbReference>
<dbReference type="Gene3D" id="2.40.170.20">
    <property type="entry name" value="TonB-dependent receptor, beta-barrel domain"/>
    <property type="match status" value="1"/>
</dbReference>
<dbReference type="Gene3D" id="2.60.40.1120">
    <property type="entry name" value="Carboxypeptidase-like, regulatory domain"/>
    <property type="match status" value="1"/>
</dbReference>
<dbReference type="InterPro" id="IPR012910">
    <property type="entry name" value="Plug_dom"/>
</dbReference>
<evidence type="ECO:0000259" key="8">
    <source>
        <dbReference type="Pfam" id="PF07715"/>
    </source>
</evidence>
<keyword evidence="3 7" id="KW-1134">Transmembrane beta strand</keyword>
<evidence type="ECO:0000256" key="7">
    <source>
        <dbReference type="PROSITE-ProRule" id="PRU01360"/>
    </source>
</evidence>
<dbReference type="PROSITE" id="PS52016">
    <property type="entry name" value="TONB_DEPENDENT_REC_3"/>
    <property type="match status" value="1"/>
</dbReference>
<dbReference type="STRING" id="1123265.GCA_000686625_03680"/>
<evidence type="ECO:0000256" key="5">
    <source>
        <dbReference type="ARBA" id="ARBA00023136"/>
    </source>
</evidence>
<dbReference type="NCBIfam" id="TIGR04056">
    <property type="entry name" value="OMP_RagA_SusC"/>
    <property type="match status" value="1"/>
</dbReference>
<organism evidence="9 10">
    <name type="scientific">Sphingobacterium thalpophilum</name>
    <dbReference type="NCBI Taxonomy" id="259"/>
    <lineage>
        <taxon>Bacteria</taxon>
        <taxon>Pseudomonadati</taxon>
        <taxon>Bacteroidota</taxon>
        <taxon>Sphingobacteriia</taxon>
        <taxon>Sphingobacteriales</taxon>
        <taxon>Sphingobacteriaceae</taxon>
        <taxon>Sphingobacterium</taxon>
    </lineage>
</organism>
<dbReference type="Proteomes" id="UP000308196">
    <property type="component" value="Chromosome"/>
</dbReference>
<protein>
    <submittedName>
        <fullName evidence="9">Outer membrane cobalamin receptor protein</fullName>
    </submittedName>
</protein>